<gene>
    <name evidence="1" type="ORF">ACFQO6_08325</name>
</gene>
<dbReference type="Pfam" id="PF05120">
    <property type="entry name" value="GvpG"/>
    <property type="match status" value="1"/>
</dbReference>
<evidence type="ECO:0000313" key="2">
    <source>
        <dbReference type="Proteomes" id="UP001596524"/>
    </source>
</evidence>
<dbReference type="InterPro" id="IPR007804">
    <property type="entry name" value="GvpG"/>
</dbReference>
<evidence type="ECO:0000313" key="1">
    <source>
        <dbReference type="EMBL" id="MFC7360277.1"/>
    </source>
</evidence>
<protein>
    <submittedName>
        <fullName evidence="1">Gas vesicle protein GvpG</fullName>
    </submittedName>
</protein>
<dbReference type="Proteomes" id="UP001596524">
    <property type="component" value="Unassembled WGS sequence"/>
</dbReference>
<sequence>MGLITGLLTLPLAPLRGTVAVAEQVLHAAEEEFYDPERIRGLLEDVERRRDAGELSEEEAIELEDELIERMVIGANRRRREG</sequence>
<dbReference type="EMBL" id="JBHTCH010000007">
    <property type="protein sequence ID" value="MFC7360277.1"/>
    <property type="molecule type" value="Genomic_DNA"/>
</dbReference>
<comment type="caution">
    <text evidence="1">The sequence shown here is derived from an EMBL/GenBank/DDBJ whole genome shotgun (WGS) entry which is preliminary data.</text>
</comment>
<accession>A0ABW2MYZ9</accession>
<proteinExistence type="predicted"/>
<organism evidence="1 2">
    <name type="scientific">Nocardioides astragali</name>
    <dbReference type="NCBI Taxonomy" id="1776736"/>
    <lineage>
        <taxon>Bacteria</taxon>
        <taxon>Bacillati</taxon>
        <taxon>Actinomycetota</taxon>
        <taxon>Actinomycetes</taxon>
        <taxon>Propionibacteriales</taxon>
        <taxon>Nocardioidaceae</taxon>
        <taxon>Nocardioides</taxon>
    </lineage>
</organism>
<reference evidence="2" key="1">
    <citation type="journal article" date="2019" name="Int. J. Syst. Evol. Microbiol.">
        <title>The Global Catalogue of Microorganisms (GCM) 10K type strain sequencing project: providing services to taxonomists for standard genome sequencing and annotation.</title>
        <authorList>
            <consortium name="The Broad Institute Genomics Platform"/>
            <consortium name="The Broad Institute Genome Sequencing Center for Infectious Disease"/>
            <person name="Wu L."/>
            <person name="Ma J."/>
        </authorList>
    </citation>
    <scope>NUCLEOTIDE SEQUENCE [LARGE SCALE GENOMIC DNA]</scope>
    <source>
        <strain evidence="2">FCH27</strain>
    </source>
</reference>
<name>A0ABW2MYZ9_9ACTN</name>
<dbReference type="RefSeq" id="WP_255893165.1">
    <property type="nucleotide sequence ID" value="NZ_JAFMZM010000010.1"/>
</dbReference>
<keyword evidence="2" id="KW-1185">Reference proteome</keyword>